<dbReference type="GO" id="GO:0005886">
    <property type="term" value="C:plasma membrane"/>
    <property type="evidence" value="ECO:0007669"/>
    <property type="project" value="UniProtKB-SubCell"/>
</dbReference>
<keyword evidence="7" id="KW-0811">Translocation</keyword>
<evidence type="ECO:0000256" key="2">
    <source>
        <dbReference type="ARBA" id="ARBA00022448"/>
    </source>
</evidence>
<evidence type="ECO:0000256" key="7">
    <source>
        <dbReference type="ARBA" id="ARBA00023010"/>
    </source>
</evidence>
<keyword evidence="6 9" id="KW-1133">Transmembrane helix</keyword>
<protein>
    <submittedName>
        <fullName evidence="10">Protein translocase subunit YajC</fullName>
    </submittedName>
</protein>
<accession>A0A3B0VHY6</accession>
<evidence type="ECO:0000256" key="6">
    <source>
        <dbReference type="ARBA" id="ARBA00022989"/>
    </source>
</evidence>
<keyword evidence="4 9" id="KW-0812">Transmembrane</keyword>
<dbReference type="PRINTS" id="PR01853">
    <property type="entry name" value="YAJCTRNLCASE"/>
</dbReference>
<evidence type="ECO:0000256" key="1">
    <source>
        <dbReference type="ARBA" id="ARBA00004162"/>
    </source>
</evidence>
<organism evidence="10">
    <name type="scientific">hydrothermal vent metagenome</name>
    <dbReference type="NCBI Taxonomy" id="652676"/>
    <lineage>
        <taxon>unclassified sequences</taxon>
        <taxon>metagenomes</taxon>
        <taxon>ecological metagenomes</taxon>
    </lineage>
</organism>
<feature type="transmembrane region" description="Helical" evidence="9">
    <location>
        <begin position="21"/>
        <end position="39"/>
    </location>
</feature>
<evidence type="ECO:0000256" key="8">
    <source>
        <dbReference type="ARBA" id="ARBA00023136"/>
    </source>
</evidence>
<dbReference type="NCBIfam" id="TIGR00739">
    <property type="entry name" value="yajC"/>
    <property type="match status" value="1"/>
</dbReference>
<feature type="non-terminal residue" evidence="10">
    <location>
        <position position="66"/>
    </location>
</feature>
<reference evidence="10" key="1">
    <citation type="submission" date="2018-06" db="EMBL/GenBank/DDBJ databases">
        <authorList>
            <person name="Zhirakovskaya E."/>
        </authorList>
    </citation>
    <scope>NUCLEOTIDE SEQUENCE</scope>
</reference>
<gene>
    <name evidence="10" type="ORF">MNBD_DELTA03-110</name>
</gene>
<proteinExistence type="predicted"/>
<evidence type="ECO:0000256" key="5">
    <source>
        <dbReference type="ARBA" id="ARBA00022927"/>
    </source>
</evidence>
<dbReference type="AlphaFoldDB" id="A0A3B0VHY6"/>
<dbReference type="InterPro" id="IPR003849">
    <property type="entry name" value="Preprotein_translocase_YajC"/>
</dbReference>
<dbReference type="PANTHER" id="PTHR33909">
    <property type="entry name" value="SEC TRANSLOCON ACCESSORY COMPLEX SUBUNIT YAJC"/>
    <property type="match status" value="1"/>
</dbReference>
<comment type="subcellular location">
    <subcellularLocation>
        <location evidence="1">Cell membrane</location>
        <topology evidence="1">Single-pass membrane protein</topology>
    </subcellularLocation>
</comment>
<dbReference type="GO" id="GO:0015031">
    <property type="term" value="P:protein transport"/>
    <property type="evidence" value="ECO:0007669"/>
    <property type="project" value="UniProtKB-KW"/>
</dbReference>
<keyword evidence="3" id="KW-1003">Cell membrane</keyword>
<evidence type="ECO:0000256" key="9">
    <source>
        <dbReference type="SAM" id="Phobius"/>
    </source>
</evidence>
<name>A0A3B0VHY6_9ZZZZ</name>
<sequence length="66" mass="7165">MFGVNIAQAAGNAGGGFGQNFMSFVPLILIFAVFYFLLIRPQQKKAKDQQIFLTNLKKGTAVVTQG</sequence>
<keyword evidence="5" id="KW-0653">Protein transport</keyword>
<keyword evidence="8 9" id="KW-0472">Membrane</keyword>
<evidence type="ECO:0000256" key="3">
    <source>
        <dbReference type="ARBA" id="ARBA00022475"/>
    </source>
</evidence>
<dbReference type="PANTHER" id="PTHR33909:SF1">
    <property type="entry name" value="SEC TRANSLOCON ACCESSORY COMPLEX SUBUNIT YAJC"/>
    <property type="match status" value="1"/>
</dbReference>
<dbReference type="Pfam" id="PF02699">
    <property type="entry name" value="YajC"/>
    <property type="match status" value="1"/>
</dbReference>
<evidence type="ECO:0000313" key="10">
    <source>
        <dbReference type="EMBL" id="VAW37937.1"/>
    </source>
</evidence>
<evidence type="ECO:0000256" key="4">
    <source>
        <dbReference type="ARBA" id="ARBA00022692"/>
    </source>
</evidence>
<dbReference type="EMBL" id="UOEX01000229">
    <property type="protein sequence ID" value="VAW37937.1"/>
    <property type="molecule type" value="Genomic_DNA"/>
</dbReference>
<dbReference type="SMART" id="SM01323">
    <property type="entry name" value="YajC"/>
    <property type="match status" value="1"/>
</dbReference>
<keyword evidence="2" id="KW-0813">Transport</keyword>